<dbReference type="GO" id="GO:0009307">
    <property type="term" value="P:DNA restriction-modification system"/>
    <property type="evidence" value="ECO:0007669"/>
    <property type="project" value="UniProtKB-KW"/>
</dbReference>
<dbReference type="REBASE" id="165315">
    <property type="entry name" value="M.Pas14ORF11730P"/>
</dbReference>
<dbReference type="PANTHER" id="PTHR10629:SF52">
    <property type="entry name" value="DNA (CYTOSINE-5)-METHYLTRANSFERASE 1"/>
    <property type="match status" value="1"/>
</dbReference>
<dbReference type="PROSITE" id="PS00095">
    <property type="entry name" value="C5_MTASE_2"/>
    <property type="match status" value="1"/>
</dbReference>
<dbReference type="PANTHER" id="PTHR10629">
    <property type="entry name" value="CYTOSINE-SPECIFIC METHYLTRANSFERASE"/>
    <property type="match status" value="1"/>
</dbReference>
<dbReference type="InterPro" id="IPR018117">
    <property type="entry name" value="C5_DNA_meth_AS"/>
</dbReference>
<dbReference type="Gene3D" id="3.90.120.10">
    <property type="entry name" value="DNA Methylase, subunit A, domain 2"/>
    <property type="match status" value="1"/>
</dbReference>
<sequence>MTKRKVASLFSGCGGMDIGFEGDFEVHKSCLNFAEQNLIKRADKSGFVKLDSLGFETVFACDVNQKAKEAWNSYFSKKRDVTGVYEAESIVDIVKSIKAGTRKNLSDIDVVTGGFPCNDFSVAGKRLGFSSDKSHLGNKKLLQDNEDPTAENRGMLYYWMREYVAQVKPKIFYAENVKGLVSLGDAKAVIEKDFSSIDGSSYIVVPVKVLNATHYGIPQTRERVIFIGINKQKLKADVVRHIEKHGTLPDALSPYPLQTHGNQTSDGRKILPISTTKSAFAGLKEPELSKDLSQQAYSKAKYIGKKLQGQAEVNLYKAGPTIRAEHHGNIEFRRLSEENGGKNIEELSKGLQQRRLTVRECARIQTFPNDYEFVIPNKLSASDGYRLIGNAVPPLLAYRLAQRVDEIWDELFKKR</sequence>
<keyword evidence="4" id="KW-0680">Restriction system</keyword>
<accession>A0AAC9IUF5</accession>
<dbReference type="Gene3D" id="3.40.50.150">
    <property type="entry name" value="Vaccinia Virus protein VP39"/>
    <property type="match status" value="1"/>
</dbReference>
<dbReference type="GO" id="GO:0003677">
    <property type="term" value="F:DNA binding"/>
    <property type="evidence" value="ECO:0007669"/>
    <property type="project" value="TreeGrafter"/>
</dbReference>
<gene>
    <name evidence="9" type="ORF">AOC25_11730</name>
</gene>
<dbReference type="Pfam" id="PF00145">
    <property type="entry name" value="DNA_methylase"/>
    <property type="match status" value="1"/>
</dbReference>
<reference evidence="9" key="1">
    <citation type="journal article" date="2017" name="Appl. Environ. Microbiol.">
        <title>Microdiversification of a pelagic Polynucleobacter species is mainly driven by acquisition of genomic islands from a partially interspecific gene pool.</title>
        <authorList>
            <person name="Hoetzinger M."/>
            <person name="Hahn M.W."/>
            <person name="Jezberova J."/>
            <person name="Schmidt J."/>
            <person name="Koll U."/>
        </authorList>
    </citation>
    <scope>NUCLEOTIDE SEQUENCE</scope>
    <source>
        <strain evidence="9">MWH-RechtKol4</strain>
    </source>
</reference>
<evidence type="ECO:0000256" key="2">
    <source>
        <dbReference type="ARBA" id="ARBA00022679"/>
    </source>
</evidence>
<comment type="similarity">
    <text evidence="6 7">Belongs to the class I-like SAM-binding methyltransferase superfamily. C5-methyltransferase family.</text>
</comment>
<keyword evidence="2 6" id="KW-0808">Transferase</keyword>
<dbReference type="GO" id="GO:0032259">
    <property type="term" value="P:methylation"/>
    <property type="evidence" value="ECO:0007669"/>
    <property type="project" value="UniProtKB-KW"/>
</dbReference>
<evidence type="ECO:0000256" key="7">
    <source>
        <dbReference type="RuleBase" id="RU000416"/>
    </source>
</evidence>
<evidence type="ECO:0000256" key="5">
    <source>
        <dbReference type="ARBA" id="ARBA00047422"/>
    </source>
</evidence>
<evidence type="ECO:0000313" key="10">
    <source>
        <dbReference type="Proteomes" id="UP000182060"/>
    </source>
</evidence>
<keyword evidence="1 6" id="KW-0489">Methyltransferase</keyword>
<dbReference type="PROSITE" id="PS00094">
    <property type="entry name" value="C5_MTASE_1"/>
    <property type="match status" value="1"/>
</dbReference>
<dbReference type="NCBIfam" id="TIGR00675">
    <property type="entry name" value="dcm"/>
    <property type="match status" value="1"/>
</dbReference>
<keyword evidence="3 6" id="KW-0949">S-adenosyl-L-methionine</keyword>
<evidence type="ECO:0000256" key="8">
    <source>
        <dbReference type="RuleBase" id="RU000417"/>
    </source>
</evidence>
<dbReference type="InterPro" id="IPR029063">
    <property type="entry name" value="SAM-dependent_MTases_sf"/>
</dbReference>
<evidence type="ECO:0000256" key="6">
    <source>
        <dbReference type="PROSITE-ProRule" id="PRU01016"/>
    </source>
</evidence>
<comment type="catalytic activity">
    <reaction evidence="5 8">
        <text>a 2'-deoxycytidine in DNA + S-adenosyl-L-methionine = a 5-methyl-2'-deoxycytidine in DNA + S-adenosyl-L-homocysteine + H(+)</text>
        <dbReference type="Rhea" id="RHEA:13681"/>
        <dbReference type="Rhea" id="RHEA-COMP:11369"/>
        <dbReference type="Rhea" id="RHEA-COMP:11370"/>
        <dbReference type="ChEBI" id="CHEBI:15378"/>
        <dbReference type="ChEBI" id="CHEBI:57856"/>
        <dbReference type="ChEBI" id="CHEBI:59789"/>
        <dbReference type="ChEBI" id="CHEBI:85452"/>
        <dbReference type="ChEBI" id="CHEBI:85454"/>
        <dbReference type="EC" id="2.1.1.37"/>
    </reaction>
</comment>
<dbReference type="InterPro" id="IPR050390">
    <property type="entry name" value="C5-Methyltransferase"/>
</dbReference>
<evidence type="ECO:0000256" key="4">
    <source>
        <dbReference type="ARBA" id="ARBA00022747"/>
    </source>
</evidence>
<evidence type="ECO:0000313" key="9">
    <source>
        <dbReference type="EMBL" id="APC02236.1"/>
    </source>
</evidence>
<dbReference type="GO" id="GO:0003886">
    <property type="term" value="F:DNA (cytosine-5-)-methyltransferase activity"/>
    <property type="evidence" value="ECO:0007669"/>
    <property type="project" value="UniProtKB-EC"/>
</dbReference>
<dbReference type="AlphaFoldDB" id="A0AAC9IUF5"/>
<feature type="active site" evidence="6">
    <location>
        <position position="117"/>
    </location>
</feature>
<proteinExistence type="inferred from homology"/>
<dbReference type="RefSeq" id="WP_071540160.1">
    <property type="nucleotide sequence ID" value="NZ_CP015017.1"/>
</dbReference>
<name>A0AAC9IUF5_9BURK</name>
<dbReference type="EMBL" id="CP015017">
    <property type="protein sequence ID" value="APC02236.1"/>
    <property type="molecule type" value="Genomic_DNA"/>
</dbReference>
<evidence type="ECO:0000256" key="3">
    <source>
        <dbReference type="ARBA" id="ARBA00022691"/>
    </source>
</evidence>
<dbReference type="SUPFAM" id="SSF53335">
    <property type="entry name" value="S-adenosyl-L-methionine-dependent methyltransferases"/>
    <property type="match status" value="1"/>
</dbReference>
<dbReference type="Proteomes" id="UP000182060">
    <property type="component" value="Chromosome"/>
</dbReference>
<dbReference type="PRINTS" id="PR00105">
    <property type="entry name" value="C5METTRFRASE"/>
</dbReference>
<dbReference type="EC" id="2.1.1.37" evidence="8"/>
<dbReference type="GO" id="GO:0044027">
    <property type="term" value="P:negative regulation of gene expression via chromosomal CpG island methylation"/>
    <property type="evidence" value="ECO:0007669"/>
    <property type="project" value="TreeGrafter"/>
</dbReference>
<dbReference type="InterPro" id="IPR001525">
    <property type="entry name" value="C5_MeTfrase"/>
</dbReference>
<dbReference type="InterPro" id="IPR031303">
    <property type="entry name" value="C5_meth_CS"/>
</dbReference>
<organism evidence="9 10">
    <name type="scientific">Polynucleobacter asymbioticus</name>
    <dbReference type="NCBI Taxonomy" id="576611"/>
    <lineage>
        <taxon>Bacteria</taxon>
        <taxon>Pseudomonadati</taxon>
        <taxon>Pseudomonadota</taxon>
        <taxon>Betaproteobacteria</taxon>
        <taxon>Burkholderiales</taxon>
        <taxon>Burkholderiaceae</taxon>
        <taxon>Polynucleobacter</taxon>
    </lineage>
</organism>
<evidence type="ECO:0000256" key="1">
    <source>
        <dbReference type="ARBA" id="ARBA00022603"/>
    </source>
</evidence>
<protein>
    <recommendedName>
        <fullName evidence="8">Cytosine-specific methyltransferase</fullName>
        <ecNumber evidence="8">2.1.1.37</ecNumber>
    </recommendedName>
</protein>
<dbReference type="PROSITE" id="PS51679">
    <property type="entry name" value="SAM_MT_C5"/>
    <property type="match status" value="1"/>
</dbReference>